<dbReference type="Gene3D" id="3.40.50.720">
    <property type="entry name" value="NAD(P)-binding Rossmann-like Domain"/>
    <property type="match status" value="1"/>
</dbReference>
<sequence>MSGSTALIIGASGQTGRRLLKELLASPSFSQISEYGRKVTDLDSISTGKDKLQQKVIDFEKLNESGLKDGKWDVVFITLGTTRKNAGSAEAFEKIDREYVLNAAREAKASDKDQRLVYLSSSGANPNSFALYTKSKGLTEVGLASLGYKDTIIFRPAMLTGLNRDESRPLETAARYVTGALSRLSSSIEIKVDVLAKAMANAGRLGSASLPDAARATKEGKEDAPFTVIGNACFIVH</sequence>
<name>A0A6A4GNE9_9AGAR</name>
<dbReference type="PANTHER" id="PTHR14097">
    <property type="entry name" value="OXIDOREDUCTASE HTATIP2"/>
    <property type="match status" value="1"/>
</dbReference>
<dbReference type="Proteomes" id="UP000799118">
    <property type="component" value="Unassembled WGS sequence"/>
</dbReference>
<protein>
    <recommendedName>
        <fullName evidence="3">NAD(P)-binding domain-containing protein</fullName>
    </recommendedName>
</protein>
<evidence type="ECO:0000313" key="4">
    <source>
        <dbReference type="EMBL" id="KAE9386986.1"/>
    </source>
</evidence>
<dbReference type="AlphaFoldDB" id="A0A6A4GNE9"/>
<evidence type="ECO:0000256" key="1">
    <source>
        <dbReference type="ARBA" id="ARBA00004450"/>
    </source>
</evidence>
<dbReference type="SUPFAM" id="SSF51735">
    <property type="entry name" value="NAD(P)-binding Rossmann-fold domains"/>
    <property type="match status" value="1"/>
</dbReference>
<comment type="similarity">
    <text evidence="2">Belongs to the FMP52 family.</text>
</comment>
<keyword evidence="5" id="KW-1185">Reference proteome</keyword>
<dbReference type="EMBL" id="ML769832">
    <property type="protein sequence ID" value="KAE9386986.1"/>
    <property type="molecule type" value="Genomic_DNA"/>
</dbReference>
<evidence type="ECO:0000259" key="3">
    <source>
        <dbReference type="Pfam" id="PF13460"/>
    </source>
</evidence>
<feature type="domain" description="NAD(P)-binding" evidence="3">
    <location>
        <begin position="10"/>
        <end position="161"/>
    </location>
</feature>
<evidence type="ECO:0000313" key="5">
    <source>
        <dbReference type="Proteomes" id="UP000799118"/>
    </source>
</evidence>
<accession>A0A6A4GNE9</accession>
<dbReference type="PANTHER" id="PTHR14097:SF7">
    <property type="entry name" value="OXIDOREDUCTASE HTATIP2"/>
    <property type="match status" value="1"/>
</dbReference>
<gene>
    <name evidence="4" type="ORF">BT96DRAFT_1026011</name>
</gene>
<comment type="subcellular location">
    <subcellularLocation>
        <location evidence="1">Mitochondrion outer membrane</location>
        <topology evidence="1">Peripheral membrane protein</topology>
    </subcellularLocation>
</comment>
<dbReference type="InterPro" id="IPR036291">
    <property type="entry name" value="NAD(P)-bd_dom_sf"/>
</dbReference>
<dbReference type="OrthoDB" id="430436at2759"/>
<dbReference type="GO" id="GO:0051170">
    <property type="term" value="P:import into nucleus"/>
    <property type="evidence" value="ECO:0007669"/>
    <property type="project" value="TreeGrafter"/>
</dbReference>
<dbReference type="Pfam" id="PF13460">
    <property type="entry name" value="NAD_binding_10"/>
    <property type="match status" value="1"/>
</dbReference>
<proteinExistence type="inferred from homology"/>
<dbReference type="GO" id="GO:0005741">
    <property type="term" value="C:mitochondrial outer membrane"/>
    <property type="evidence" value="ECO:0007669"/>
    <property type="project" value="UniProtKB-SubCell"/>
</dbReference>
<evidence type="ECO:0000256" key="2">
    <source>
        <dbReference type="ARBA" id="ARBA00006617"/>
    </source>
</evidence>
<reference evidence="4" key="1">
    <citation type="journal article" date="2019" name="Environ. Microbiol.">
        <title>Fungal ecological strategies reflected in gene transcription - a case study of two litter decomposers.</title>
        <authorList>
            <person name="Barbi F."/>
            <person name="Kohler A."/>
            <person name="Barry K."/>
            <person name="Baskaran P."/>
            <person name="Daum C."/>
            <person name="Fauchery L."/>
            <person name="Ihrmark K."/>
            <person name="Kuo A."/>
            <person name="LaButti K."/>
            <person name="Lipzen A."/>
            <person name="Morin E."/>
            <person name="Grigoriev I.V."/>
            <person name="Henrissat B."/>
            <person name="Lindahl B."/>
            <person name="Martin F."/>
        </authorList>
    </citation>
    <scope>NUCLEOTIDE SEQUENCE</scope>
    <source>
        <strain evidence="4">JB14</strain>
    </source>
</reference>
<organism evidence="4 5">
    <name type="scientific">Gymnopus androsaceus JB14</name>
    <dbReference type="NCBI Taxonomy" id="1447944"/>
    <lineage>
        <taxon>Eukaryota</taxon>
        <taxon>Fungi</taxon>
        <taxon>Dikarya</taxon>
        <taxon>Basidiomycota</taxon>
        <taxon>Agaricomycotina</taxon>
        <taxon>Agaricomycetes</taxon>
        <taxon>Agaricomycetidae</taxon>
        <taxon>Agaricales</taxon>
        <taxon>Marasmiineae</taxon>
        <taxon>Omphalotaceae</taxon>
        <taxon>Gymnopus</taxon>
    </lineage>
</organism>
<dbReference type="InterPro" id="IPR016040">
    <property type="entry name" value="NAD(P)-bd_dom"/>
</dbReference>